<evidence type="ECO:0000256" key="2">
    <source>
        <dbReference type="ARBA" id="ARBA00022553"/>
    </source>
</evidence>
<accession>A0ABW5GX49</accession>
<feature type="domain" description="Carrier" evidence="3">
    <location>
        <begin position="528"/>
        <end position="602"/>
    </location>
</feature>
<dbReference type="InterPro" id="IPR025110">
    <property type="entry name" value="AMP-bd_C"/>
</dbReference>
<name>A0ABW5GX49_9PSEU</name>
<reference evidence="5" key="1">
    <citation type="journal article" date="2019" name="Int. J. Syst. Evol. Microbiol.">
        <title>The Global Catalogue of Microorganisms (GCM) 10K type strain sequencing project: providing services to taxonomists for standard genome sequencing and annotation.</title>
        <authorList>
            <consortium name="The Broad Institute Genomics Platform"/>
            <consortium name="The Broad Institute Genome Sequencing Center for Infectious Disease"/>
            <person name="Wu L."/>
            <person name="Ma J."/>
        </authorList>
    </citation>
    <scope>NUCLEOTIDE SEQUENCE [LARGE SCALE GENOMIC DNA]</scope>
    <source>
        <strain evidence="5">CGMCC 4.7643</strain>
    </source>
</reference>
<keyword evidence="2" id="KW-0597">Phosphoprotein</keyword>
<keyword evidence="5" id="KW-1185">Reference proteome</keyword>
<dbReference type="InterPro" id="IPR000873">
    <property type="entry name" value="AMP-dep_synth/lig_dom"/>
</dbReference>
<dbReference type="SUPFAM" id="SSF47336">
    <property type="entry name" value="ACP-like"/>
    <property type="match status" value="1"/>
</dbReference>
<dbReference type="Pfam" id="PF00550">
    <property type="entry name" value="PP-binding"/>
    <property type="match status" value="1"/>
</dbReference>
<dbReference type="CDD" id="cd05930">
    <property type="entry name" value="A_NRPS"/>
    <property type="match status" value="1"/>
</dbReference>
<dbReference type="InterPro" id="IPR009081">
    <property type="entry name" value="PP-bd_ACP"/>
</dbReference>
<evidence type="ECO:0000256" key="1">
    <source>
        <dbReference type="ARBA" id="ARBA00022450"/>
    </source>
</evidence>
<keyword evidence="1" id="KW-0596">Phosphopantetheine</keyword>
<dbReference type="Gene3D" id="1.10.1200.10">
    <property type="entry name" value="ACP-like"/>
    <property type="match status" value="1"/>
</dbReference>
<dbReference type="RefSeq" id="WP_345406965.1">
    <property type="nucleotide sequence ID" value="NZ_BAABHG010000021.1"/>
</dbReference>
<dbReference type="EMBL" id="JBHUKU010000033">
    <property type="protein sequence ID" value="MFD2465528.1"/>
    <property type="molecule type" value="Genomic_DNA"/>
</dbReference>
<organism evidence="4 5">
    <name type="scientific">Amycolatopsis samaneae</name>
    <dbReference type="NCBI Taxonomy" id="664691"/>
    <lineage>
        <taxon>Bacteria</taxon>
        <taxon>Bacillati</taxon>
        <taxon>Actinomycetota</taxon>
        <taxon>Actinomycetes</taxon>
        <taxon>Pseudonocardiales</taxon>
        <taxon>Pseudonocardiaceae</taxon>
        <taxon>Amycolatopsis</taxon>
    </lineage>
</organism>
<dbReference type="Pfam" id="PF00501">
    <property type="entry name" value="AMP-binding"/>
    <property type="match status" value="1"/>
</dbReference>
<dbReference type="PROSITE" id="PS50075">
    <property type="entry name" value="CARRIER"/>
    <property type="match status" value="1"/>
</dbReference>
<dbReference type="PANTHER" id="PTHR45527:SF1">
    <property type="entry name" value="FATTY ACID SYNTHASE"/>
    <property type="match status" value="1"/>
</dbReference>
<dbReference type="PROSITE" id="PS00012">
    <property type="entry name" value="PHOSPHOPANTETHEINE"/>
    <property type="match status" value="1"/>
</dbReference>
<proteinExistence type="predicted"/>
<dbReference type="PANTHER" id="PTHR45527">
    <property type="entry name" value="NONRIBOSOMAL PEPTIDE SYNTHETASE"/>
    <property type="match status" value="1"/>
</dbReference>
<dbReference type="Pfam" id="PF13193">
    <property type="entry name" value="AMP-binding_C"/>
    <property type="match status" value="1"/>
</dbReference>
<dbReference type="Gene3D" id="3.40.50.12780">
    <property type="entry name" value="N-terminal domain of ligase-like"/>
    <property type="match status" value="1"/>
</dbReference>
<dbReference type="InterPro" id="IPR036736">
    <property type="entry name" value="ACP-like_sf"/>
</dbReference>
<evidence type="ECO:0000259" key="3">
    <source>
        <dbReference type="PROSITE" id="PS50075"/>
    </source>
</evidence>
<dbReference type="Gene3D" id="3.30.300.30">
    <property type="match status" value="1"/>
</dbReference>
<sequence>MTRTGIEPLPGRTPPTDPRAALATLFAHQVTAGPERIAVRQNGYGVSYARLDRWSDGIAGLLTAHGVGTGDLVALAAAQGPSTVAAVLALIKIGAGYVALGPDVPAHRQRLIVAQNGPVAVLAQRALDPGAEVTAAPRVWLDDEPEPAAPQPRTPRDTDLDTLVFQVVHTSGTTGTPKGVRIGYGAVLNRLRWMWNAHPFPDGSVVGLHKPPGLVASAWEMLGGLLRGIPTEAFTHEEVRDPELSVDRVLTAGVTHLFLTPPLVDGLLSELDRRGRCTHRLRLVTSGADMLPAQVAHRFHTLLPDTKLLNLYGMSETASNVAAFDTVALSPDAVTVPVGSPVAGAVIEIRDRHHRPLPPGMRGEIWVSGPPLALGYAGDEQLTAERFVADREGTVWYRTGDVGRWLPGGALEIVGRADNQVKIRGYRVELEEIEAVLRTVPGVTGAGVFAESRGDAQELVACVTAPESVDSATVREHLRGQLPDYMVPGHVLRVPAIPLSGNGKLDRRALAVAASAAAAAEAAHDTYRPTDEVEAAIVSIWTELLGRPPADDQQRFHDAGGHSLLAVQLANQLEKTFHQHFALRDVLAAQCVQAIAALVRQD</sequence>
<dbReference type="SUPFAM" id="SSF56801">
    <property type="entry name" value="Acetyl-CoA synthetase-like"/>
    <property type="match status" value="1"/>
</dbReference>
<dbReference type="InterPro" id="IPR006162">
    <property type="entry name" value="Ppantetheine_attach_site"/>
</dbReference>
<comment type="caution">
    <text evidence="4">The sequence shown here is derived from an EMBL/GenBank/DDBJ whole genome shotgun (WGS) entry which is preliminary data.</text>
</comment>
<dbReference type="InterPro" id="IPR045851">
    <property type="entry name" value="AMP-bd_C_sf"/>
</dbReference>
<gene>
    <name evidence="4" type="ORF">ACFSYJ_43435</name>
</gene>
<evidence type="ECO:0000313" key="5">
    <source>
        <dbReference type="Proteomes" id="UP001597419"/>
    </source>
</evidence>
<evidence type="ECO:0000313" key="4">
    <source>
        <dbReference type="EMBL" id="MFD2465528.1"/>
    </source>
</evidence>
<dbReference type="InterPro" id="IPR042099">
    <property type="entry name" value="ANL_N_sf"/>
</dbReference>
<dbReference type="Proteomes" id="UP001597419">
    <property type="component" value="Unassembled WGS sequence"/>
</dbReference>
<protein>
    <submittedName>
        <fullName evidence="4">Non-ribosomal peptide synthetase</fullName>
    </submittedName>
</protein>